<name>A0A846XL74_9NOCA</name>
<dbReference type="AlphaFoldDB" id="A0A846XL74"/>
<evidence type="ECO:0000313" key="1">
    <source>
        <dbReference type="EMBL" id="NKY35323.1"/>
    </source>
</evidence>
<accession>A0A846XL74</accession>
<dbReference type="EMBL" id="JAAXOO010000005">
    <property type="protein sequence ID" value="NKY35323.1"/>
    <property type="molecule type" value="Genomic_DNA"/>
</dbReference>
<reference evidence="1 2" key="1">
    <citation type="submission" date="2020-04" db="EMBL/GenBank/DDBJ databases">
        <title>MicrobeNet Type strains.</title>
        <authorList>
            <person name="Nicholson A.C."/>
        </authorList>
    </citation>
    <scope>NUCLEOTIDE SEQUENCE [LARGE SCALE GENOMIC DNA]</scope>
    <source>
        <strain evidence="1 2">DSM 45078</strain>
    </source>
</reference>
<evidence type="ECO:0000313" key="2">
    <source>
        <dbReference type="Proteomes" id="UP000565715"/>
    </source>
</evidence>
<dbReference type="RefSeq" id="WP_068042437.1">
    <property type="nucleotide sequence ID" value="NZ_JAAXOO010000005.1"/>
</dbReference>
<protein>
    <submittedName>
        <fullName evidence="1">Uncharacterized protein</fullName>
    </submittedName>
</protein>
<comment type="caution">
    <text evidence="1">The sequence shown here is derived from an EMBL/GenBank/DDBJ whole genome shotgun (WGS) entry which is preliminary data.</text>
</comment>
<organism evidence="1 2">
    <name type="scientific">Nocardia speluncae</name>
    <dbReference type="NCBI Taxonomy" id="419477"/>
    <lineage>
        <taxon>Bacteria</taxon>
        <taxon>Bacillati</taxon>
        <taxon>Actinomycetota</taxon>
        <taxon>Actinomycetes</taxon>
        <taxon>Mycobacteriales</taxon>
        <taxon>Nocardiaceae</taxon>
        <taxon>Nocardia</taxon>
    </lineage>
</organism>
<sequence length="294" mass="32649">MISKSWVEHDGAVNLWATVDRGTRRYWKTFGRRVDLDGRHSWLRAPVLSDVGGTVGDNWLPAQAERVGGRIDKEPAAGLLPDIGMLAGVGFDPDRLHPDVRDFYERTGLWRMEAWVQWAPVFAVGGWFVTRFFGRRVGQLALPIRSLDTARGIDSRVERVVGADGGYRGAAWLRTSRATGEYVYSGFYRVSQLPGSDRPSVHVSFPLPLGNVQVFLRPEVEESGALRLVSPPGGFGADGAYVTVVEGDQCWAARIPIHEEFHVFSDGANLLRTDHTLALGRATALRLHYLLLRD</sequence>
<keyword evidence="2" id="KW-1185">Reference proteome</keyword>
<dbReference type="Proteomes" id="UP000565715">
    <property type="component" value="Unassembled WGS sequence"/>
</dbReference>
<proteinExistence type="predicted"/>
<gene>
    <name evidence="1" type="ORF">HGA13_19940</name>
</gene>